<dbReference type="GO" id="GO:0003677">
    <property type="term" value="F:DNA binding"/>
    <property type="evidence" value="ECO:0007669"/>
    <property type="project" value="InterPro"/>
</dbReference>
<feature type="binding site" evidence="1">
    <location>
        <begin position="276"/>
        <end position="283"/>
    </location>
    <ligand>
        <name>ATP</name>
        <dbReference type="ChEBI" id="CHEBI:30616"/>
    </ligand>
</feature>
<sequence length="700" mass="73580">MSTMSARPASRRRQQPARLDWSLTPRGAVSGTVQGALALSAVAIGADIADLDPLIGVSATMAAATISVLTSFHAQRPPAALLYRMGCWLGAGGWLTWTMAGAGLREAVLTLLAGAGLAGGLAPLARSRKRAAAPGQELVLARTAQSAEQWQRRIQAVCRVPVTVTNVIAWPTGAGYDVHVDLPPTGATVDTIAGQSKALAAAARLPHGCGVEVLDGAHRGSVVLRVSTVNRLQERLPYPADLGTGASIYDPIGLGEFRDSSLAGICLREAATLAIGKRGSGKTNLLDVLTAGIGRCRDALVWHIDLNGGGLSQLWLTPWLEGRAPRPAVDWAAKDPEEALAMAEAAVSIVKDRKNSGAARKRAANTKLLPLDETLPELFIVVDEAAEIMKDGTATDVIRDLKAALEELQRIGRNEGGNVVVSSLRGAGGMIPVNVRKLSDVRIGMFVQDKSELDFLFEYDPGIDPADLTGPGSGFLRTDEESPRPFKAWELKPTDIEVQAVRIGQARPDLDERAQQIAGDAYANRYARMRRAFGSGSAANLPAPAPQRPLARPTPAPAASAPGTNPFEAWGGFQSPAPAAPANPFEAWGGLQIPAAPAAALDQTAPAEPARPLPEIVTRTLAAFAAARDDRMHSEPLAEALGFATPADLAEALRPYGITPMDQPFQRGGKARRGYALADVETAAERIGRGELPDAPETSA</sequence>
<feature type="compositionally biased region" description="Low complexity" evidence="2">
    <location>
        <begin position="557"/>
        <end position="566"/>
    </location>
</feature>
<keyword evidence="1" id="KW-0067">ATP-binding</keyword>
<evidence type="ECO:0000313" key="4">
    <source>
        <dbReference type="EMBL" id="MBB4920975.1"/>
    </source>
</evidence>
<accession>A0A7W7QWE8</accession>
<dbReference type="InterPro" id="IPR027417">
    <property type="entry name" value="P-loop_NTPase"/>
</dbReference>
<keyword evidence="1" id="KW-0547">Nucleotide-binding</keyword>
<protein>
    <submittedName>
        <fullName evidence="4">S-DNA-T family DNA segregation ATPase FtsK/SpoIIIE</fullName>
    </submittedName>
</protein>
<dbReference type="Gene3D" id="3.40.50.300">
    <property type="entry name" value="P-loop containing nucleotide triphosphate hydrolases"/>
    <property type="match status" value="1"/>
</dbReference>
<organism evidence="4 5">
    <name type="scientific">Streptosporangium saharense</name>
    <dbReference type="NCBI Taxonomy" id="1706840"/>
    <lineage>
        <taxon>Bacteria</taxon>
        <taxon>Bacillati</taxon>
        <taxon>Actinomycetota</taxon>
        <taxon>Actinomycetes</taxon>
        <taxon>Streptosporangiales</taxon>
        <taxon>Streptosporangiaceae</taxon>
        <taxon>Streptosporangium</taxon>
    </lineage>
</organism>
<dbReference type="PROSITE" id="PS50901">
    <property type="entry name" value="FTSK"/>
    <property type="match status" value="1"/>
</dbReference>
<proteinExistence type="predicted"/>
<name>A0A7W7QWE8_9ACTN</name>
<dbReference type="EMBL" id="JACHJP010000022">
    <property type="protein sequence ID" value="MBB4920975.1"/>
    <property type="molecule type" value="Genomic_DNA"/>
</dbReference>
<feature type="domain" description="FtsK" evidence="3">
    <location>
        <begin position="249"/>
        <end position="454"/>
    </location>
</feature>
<evidence type="ECO:0000313" key="5">
    <source>
        <dbReference type="Proteomes" id="UP000552644"/>
    </source>
</evidence>
<evidence type="ECO:0000259" key="3">
    <source>
        <dbReference type="PROSITE" id="PS50901"/>
    </source>
</evidence>
<dbReference type="InterPro" id="IPR002543">
    <property type="entry name" value="FtsK_dom"/>
</dbReference>
<dbReference type="Proteomes" id="UP000552644">
    <property type="component" value="Unassembled WGS sequence"/>
</dbReference>
<dbReference type="AlphaFoldDB" id="A0A7W7QWE8"/>
<gene>
    <name evidence="4" type="ORF">FHS44_008128</name>
</gene>
<keyword evidence="5" id="KW-1185">Reference proteome</keyword>
<evidence type="ECO:0000256" key="2">
    <source>
        <dbReference type="SAM" id="MobiDB-lite"/>
    </source>
</evidence>
<dbReference type="RefSeq" id="WP_184725804.1">
    <property type="nucleotide sequence ID" value="NZ_JACHJP010000022.1"/>
</dbReference>
<feature type="region of interest" description="Disordered" evidence="2">
    <location>
        <begin position="536"/>
        <end position="585"/>
    </location>
</feature>
<dbReference type="GO" id="GO:0005524">
    <property type="term" value="F:ATP binding"/>
    <property type="evidence" value="ECO:0007669"/>
    <property type="project" value="UniProtKB-UniRule"/>
</dbReference>
<feature type="compositionally biased region" description="Pro residues" evidence="2">
    <location>
        <begin position="543"/>
        <end position="556"/>
    </location>
</feature>
<evidence type="ECO:0000256" key="1">
    <source>
        <dbReference type="PROSITE-ProRule" id="PRU00289"/>
    </source>
</evidence>
<comment type="caution">
    <text evidence="4">The sequence shown here is derived from an EMBL/GenBank/DDBJ whole genome shotgun (WGS) entry which is preliminary data.</text>
</comment>
<reference evidence="4 5" key="1">
    <citation type="submission" date="2020-08" db="EMBL/GenBank/DDBJ databases">
        <title>Genomic Encyclopedia of Type Strains, Phase III (KMG-III): the genomes of soil and plant-associated and newly described type strains.</title>
        <authorList>
            <person name="Whitman W."/>
        </authorList>
    </citation>
    <scope>NUCLEOTIDE SEQUENCE [LARGE SCALE GENOMIC DNA]</scope>
    <source>
        <strain evidence="4 5">CECT 8840</strain>
    </source>
</reference>